<dbReference type="CDD" id="cd22355">
    <property type="entry name" value="Sau3AI_C"/>
    <property type="match status" value="1"/>
</dbReference>
<dbReference type="GO" id="GO:0004519">
    <property type="term" value="F:endonuclease activity"/>
    <property type="evidence" value="ECO:0007669"/>
    <property type="project" value="UniProtKB-KW"/>
</dbReference>
<dbReference type="InterPro" id="IPR011337">
    <property type="entry name" value="DNA_rep_MutH/RE_typeII_Sau3AI"/>
</dbReference>
<feature type="domain" description="DNA mismatch repair MutH/Type II restriction enzyme Sau3AI" evidence="4">
    <location>
        <begin position="53"/>
        <end position="153"/>
    </location>
</feature>
<proteinExistence type="predicted"/>
<dbReference type="SUPFAM" id="SSF52980">
    <property type="entry name" value="Restriction endonuclease-like"/>
    <property type="match status" value="2"/>
</dbReference>
<evidence type="ECO:0000256" key="1">
    <source>
        <dbReference type="ARBA" id="ARBA00022722"/>
    </source>
</evidence>
<evidence type="ECO:0000256" key="3">
    <source>
        <dbReference type="ARBA" id="ARBA00022801"/>
    </source>
</evidence>
<dbReference type="NCBIfam" id="NF040973">
    <property type="entry name" value="restrict_Sau3AI"/>
    <property type="match status" value="1"/>
</dbReference>
<dbReference type="GO" id="GO:0003677">
    <property type="term" value="F:DNA binding"/>
    <property type="evidence" value="ECO:0007669"/>
    <property type="project" value="InterPro"/>
</dbReference>
<dbReference type="EMBL" id="JRNS01000483">
    <property type="protein sequence ID" value="KGF44476.1"/>
    <property type="molecule type" value="Genomic_DNA"/>
</dbReference>
<evidence type="ECO:0000313" key="6">
    <source>
        <dbReference type="Proteomes" id="UP000029578"/>
    </source>
</evidence>
<dbReference type="GO" id="GO:0016787">
    <property type="term" value="F:hydrolase activity"/>
    <property type="evidence" value="ECO:0007669"/>
    <property type="project" value="UniProtKB-KW"/>
</dbReference>
<dbReference type="CDD" id="cd22356">
    <property type="entry name" value="Sau3AI_N-like"/>
    <property type="match status" value="1"/>
</dbReference>
<sequence>MMNLPYNEKDISSIFNYSKQLVNKCLRDFAPNAEEHKGKGSLGQLVEELFFKYDLNSRQEADFAFVNAELKCTPLKESMKKELLIKERLVCSMINYTVDWNKSFEASHFYQKCLIMLIMFYLHNPKVSKLDLQFLFAVLWKIPEKDLLIIRKDYDTIITKIRNGQAHTLSEGDTMYLGACRKGQKGDSLMPQHNNEMGAPRRAWSLKTAYMRIVLDEVKKNNQDGAYCNYELPQPSMETMFSVKELKNKSVDEILLGRFKKYCGKTYRQICNKLGIEPSNSKSKYFIISNTIAGKGKVSNVNKSEEFEKSGLTMKTIRVKKTGSIKEAMSFENIDYQEVFDCEEWTDSRLYELFTNRFLFVIFRETDNVLQLPSGKTEPEYKLEKVAFWTMPQEDLQVAQQYWNNIRQNVLDNHIAPQYFWSAKDDQNFHVRPKARVADDMTENPNGGMVKKYCYWFKAGSINYHRT</sequence>
<dbReference type="RefSeq" id="WP_036866223.1">
    <property type="nucleotide sequence ID" value="NZ_JRNS01000483.1"/>
</dbReference>
<accession>A0A096AD41</accession>
<dbReference type="SMART" id="SM00927">
    <property type="entry name" value="MutH"/>
    <property type="match status" value="1"/>
</dbReference>
<evidence type="ECO:0000256" key="2">
    <source>
        <dbReference type="ARBA" id="ARBA00022759"/>
    </source>
</evidence>
<keyword evidence="1" id="KW-0540">Nuclease</keyword>
<keyword evidence="3" id="KW-0378">Hydrolase</keyword>
<organism evidence="5 6">
    <name type="scientific">Prevotella melaninogenica DNF00666</name>
    <dbReference type="NCBI Taxonomy" id="1401073"/>
    <lineage>
        <taxon>Bacteria</taxon>
        <taxon>Pseudomonadati</taxon>
        <taxon>Bacteroidota</taxon>
        <taxon>Bacteroidia</taxon>
        <taxon>Bacteroidales</taxon>
        <taxon>Prevotellaceae</taxon>
        <taxon>Prevotella</taxon>
    </lineage>
</organism>
<dbReference type="InterPro" id="IPR011335">
    <property type="entry name" value="Restrct_endonuc-II-like"/>
</dbReference>
<name>A0A096AD41_9BACT</name>
<dbReference type="InterPro" id="IPR037057">
    <property type="entry name" value="DNA_rep_MutH/T2_RE_sf"/>
</dbReference>
<dbReference type="Gene3D" id="3.40.600.10">
    <property type="entry name" value="DNA mismatch repair MutH/Restriction endonuclease, type II"/>
    <property type="match status" value="2"/>
</dbReference>
<gene>
    <name evidence="5" type="ORF">HMPREF0661_10400</name>
</gene>
<comment type="caution">
    <text evidence="5">The sequence shown here is derived from an EMBL/GenBank/DDBJ whole genome shotgun (WGS) entry which is preliminary data.</text>
</comment>
<evidence type="ECO:0000259" key="4">
    <source>
        <dbReference type="SMART" id="SM00927"/>
    </source>
</evidence>
<keyword evidence="2" id="KW-0255">Endonuclease</keyword>
<dbReference type="AlphaFoldDB" id="A0A096AD41"/>
<evidence type="ECO:0000313" key="5">
    <source>
        <dbReference type="EMBL" id="KGF44476.1"/>
    </source>
</evidence>
<dbReference type="Proteomes" id="UP000029578">
    <property type="component" value="Unassembled WGS sequence"/>
</dbReference>
<dbReference type="Pfam" id="PF02976">
    <property type="entry name" value="MutH"/>
    <property type="match status" value="1"/>
</dbReference>
<reference evidence="5 6" key="1">
    <citation type="submission" date="2014-07" db="EMBL/GenBank/DDBJ databases">
        <authorList>
            <person name="McCorrison J."/>
            <person name="Sanka R."/>
            <person name="Torralba M."/>
            <person name="Gillis M."/>
            <person name="Haft D.H."/>
            <person name="Methe B."/>
            <person name="Sutton G."/>
            <person name="Nelson K.E."/>
        </authorList>
    </citation>
    <scope>NUCLEOTIDE SEQUENCE [LARGE SCALE GENOMIC DNA]</scope>
    <source>
        <strain evidence="5 6">DNF00666</strain>
    </source>
</reference>
<protein>
    <recommendedName>
        <fullName evidence="4">DNA mismatch repair MutH/Type II restriction enzyme Sau3AI domain-containing protein</fullName>
    </recommendedName>
</protein>